<dbReference type="Pfam" id="PF01683">
    <property type="entry name" value="EB"/>
    <property type="match status" value="1"/>
</dbReference>
<feature type="region of interest" description="Disordered" evidence="1">
    <location>
        <begin position="65"/>
        <end position="86"/>
    </location>
</feature>
<sequence>MWTRLSVLQQCLLSSAVQQCDTSTFISRPIGGSCEFTQQCVNSMEGLSICELGICRCLPGISLNDAGQSSMNGTSVDESDAVVTGS</sequence>
<dbReference type="InParanoid" id="A0A3P7FQ85"/>
<feature type="signal peptide" evidence="2">
    <location>
        <begin position="1"/>
        <end position="22"/>
    </location>
</feature>
<evidence type="ECO:0000256" key="2">
    <source>
        <dbReference type="SAM" id="SignalP"/>
    </source>
</evidence>
<proteinExistence type="predicted"/>
<name>A0A3P7FQ85_WUCBA</name>
<dbReference type="Proteomes" id="UP000270924">
    <property type="component" value="Unassembled WGS sequence"/>
</dbReference>
<evidence type="ECO:0000313" key="4">
    <source>
        <dbReference type="EMBL" id="VDM12722.1"/>
    </source>
</evidence>
<feature type="domain" description="EB" evidence="3">
    <location>
        <begin position="19"/>
        <end position="62"/>
    </location>
</feature>
<evidence type="ECO:0000313" key="5">
    <source>
        <dbReference type="Proteomes" id="UP000270924"/>
    </source>
</evidence>
<dbReference type="AlphaFoldDB" id="A0A3P7FQ85"/>
<evidence type="ECO:0000259" key="3">
    <source>
        <dbReference type="Pfam" id="PF01683"/>
    </source>
</evidence>
<protein>
    <recommendedName>
        <fullName evidence="3">EB domain-containing protein</fullName>
    </recommendedName>
</protein>
<gene>
    <name evidence="4" type="ORF">WBA_LOCUS6108</name>
</gene>
<keyword evidence="5" id="KW-1185">Reference proteome</keyword>
<feature type="compositionally biased region" description="Polar residues" evidence="1">
    <location>
        <begin position="65"/>
        <end position="76"/>
    </location>
</feature>
<keyword evidence="2" id="KW-0732">Signal</keyword>
<accession>A0A3P7FQ85</accession>
<organism evidence="4 5">
    <name type="scientific">Wuchereria bancrofti</name>
    <dbReference type="NCBI Taxonomy" id="6293"/>
    <lineage>
        <taxon>Eukaryota</taxon>
        <taxon>Metazoa</taxon>
        <taxon>Ecdysozoa</taxon>
        <taxon>Nematoda</taxon>
        <taxon>Chromadorea</taxon>
        <taxon>Rhabditida</taxon>
        <taxon>Spirurina</taxon>
        <taxon>Spiruromorpha</taxon>
        <taxon>Filarioidea</taxon>
        <taxon>Onchocercidae</taxon>
        <taxon>Wuchereria</taxon>
    </lineage>
</organism>
<feature type="chain" id="PRO_5018311653" description="EB domain-containing protein" evidence="2">
    <location>
        <begin position="23"/>
        <end position="86"/>
    </location>
</feature>
<dbReference type="EMBL" id="UYWW01003413">
    <property type="protein sequence ID" value="VDM12722.1"/>
    <property type="molecule type" value="Genomic_DNA"/>
</dbReference>
<dbReference type="InterPro" id="IPR006149">
    <property type="entry name" value="EB_dom"/>
</dbReference>
<reference evidence="4 5" key="1">
    <citation type="submission" date="2018-11" db="EMBL/GenBank/DDBJ databases">
        <authorList>
            <consortium name="Pathogen Informatics"/>
        </authorList>
    </citation>
    <scope>NUCLEOTIDE SEQUENCE [LARGE SCALE GENOMIC DNA]</scope>
</reference>
<evidence type="ECO:0000256" key="1">
    <source>
        <dbReference type="SAM" id="MobiDB-lite"/>
    </source>
</evidence>